<evidence type="ECO:0000256" key="6">
    <source>
        <dbReference type="ARBA" id="ARBA00023136"/>
    </source>
</evidence>
<dbReference type="OMA" id="VPSTTMC"/>
<feature type="transmembrane region" description="Helical" evidence="7">
    <location>
        <begin position="342"/>
        <end position="362"/>
    </location>
</feature>
<dbReference type="PANTHER" id="PTHR10766">
    <property type="entry name" value="TRANSMEMBRANE 9 SUPERFAMILY PROTEIN"/>
    <property type="match status" value="1"/>
</dbReference>
<sequence>MEQRSMRTGAMGPPGKLRCGVVVWAVVVFLAIVLANSAHAFYLPATAPIDYEAGSKLEVFANELTSTVNETRFEYYSLPFCQPEKRPKSEHRNLGKILSGDMVSPTQFQIAMMVEEKCKLLCDKPTVLDEEMTKWLISRINDSYSVRLNMDNMPVVMEHTIVGKGGEQSVYSIGYRLGAEKHGKFFLFNHLSFKVLYHVPSHVTQLFLASGNKPLYHVVGFQVIPASVAHKADKPCEFTRDQLLQEVEVGAKVFTTYSVNFEESPIRWATRWTPLLKASDEQRGVLWFSIINTTLGFLSPANRGGLLSTMLYSWVFSSAIGGYMAARTYAVLQGSSNKHVTMAPALLFPGLAFALMNCLNLFMTIKRSTSLIHFLTLVFVTFLWFGLSVPMNVLGAYLGFRGKPVEFPTRTNHIPREIPPPPFGIAFRYYALCSGLIPYGVVFVELAFILNSFRRSQIYYMFGLSCVVLILLIVTCAKVGIVFVYMSLSSENYHSWRNAFGCCVFSGVYVYLYSIVFLFQTFGIAKPDSHVVSTITLSAYVTLLSFAFSLMQGFAGFQSSLIFVRRIFAAVRVDQGIIYHLQGKALLV</sequence>
<comment type="similarity">
    <text evidence="2 7">Belongs to the nonaspanin (TM9SF) (TC 9.A.2) family.</text>
</comment>
<dbReference type="GO" id="GO:0072657">
    <property type="term" value="P:protein localization to membrane"/>
    <property type="evidence" value="ECO:0007669"/>
    <property type="project" value="TreeGrafter"/>
</dbReference>
<evidence type="ECO:0000256" key="5">
    <source>
        <dbReference type="ARBA" id="ARBA00022989"/>
    </source>
</evidence>
<keyword evidence="4" id="KW-0732">Signal</keyword>
<feature type="transmembrane region" description="Helical" evidence="7">
    <location>
        <begin position="462"/>
        <end position="486"/>
    </location>
</feature>
<feature type="transmembrane region" description="Helical" evidence="7">
    <location>
        <begin position="311"/>
        <end position="330"/>
    </location>
</feature>
<dbReference type="Pfam" id="PF02990">
    <property type="entry name" value="EMP70"/>
    <property type="match status" value="1"/>
</dbReference>
<proteinExistence type="inferred from homology"/>
<evidence type="ECO:0000256" key="3">
    <source>
        <dbReference type="ARBA" id="ARBA00022692"/>
    </source>
</evidence>
<feature type="transmembrane region" description="Helical" evidence="7">
    <location>
        <begin position="531"/>
        <end position="551"/>
    </location>
</feature>
<dbReference type="GO" id="GO:0016020">
    <property type="term" value="C:membrane"/>
    <property type="evidence" value="ECO:0007669"/>
    <property type="project" value="UniProtKB-SubCell"/>
</dbReference>
<name>A0A5J4YFX0_PORPP</name>
<organism evidence="8 9">
    <name type="scientific">Porphyridium purpureum</name>
    <name type="common">Red alga</name>
    <name type="synonym">Porphyridium cruentum</name>
    <dbReference type="NCBI Taxonomy" id="35688"/>
    <lineage>
        <taxon>Eukaryota</taxon>
        <taxon>Rhodophyta</taxon>
        <taxon>Bangiophyceae</taxon>
        <taxon>Porphyridiales</taxon>
        <taxon>Porphyridiaceae</taxon>
        <taxon>Porphyridium</taxon>
    </lineage>
</organism>
<feature type="transmembrane region" description="Helical" evidence="7">
    <location>
        <begin position="429"/>
        <end position="450"/>
    </location>
</feature>
<keyword evidence="3 7" id="KW-0812">Transmembrane</keyword>
<reference evidence="9" key="1">
    <citation type="journal article" date="2019" name="Nat. Commun.">
        <title>Expansion of phycobilisome linker gene families in mesophilic red algae.</title>
        <authorList>
            <person name="Lee J."/>
            <person name="Kim D."/>
            <person name="Bhattacharya D."/>
            <person name="Yoon H.S."/>
        </authorList>
    </citation>
    <scope>NUCLEOTIDE SEQUENCE [LARGE SCALE GENOMIC DNA]</scope>
    <source>
        <strain evidence="9">CCMP 1328</strain>
    </source>
</reference>
<evidence type="ECO:0000256" key="7">
    <source>
        <dbReference type="RuleBase" id="RU363079"/>
    </source>
</evidence>
<dbReference type="InterPro" id="IPR004240">
    <property type="entry name" value="EMP70"/>
</dbReference>
<feature type="transmembrane region" description="Helical" evidence="7">
    <location>
        <begin position="374"/>
        <end position="400"/>
    </location>
</feature>
<evidence type="ECO:0000256" key="2">
    <source>
        <dbReference type="ARBA" id="ARBA00005227"/>
    </source>
</evidence>
<keyword evidence="6 7" id="KW-0472">Membrane</keyword>
<dbReference type="OrthoDB" id="1666796at2759"/>
<protein>
    <recommendedName>
        <fullName evidence="7">Transmembrane 9 superfamily member</fullName>
    </recommendedName>
</protein>
<dbReference type="EMBL" id="VRMN01000029">
    <property type="protein sequence ID" value="KAA8490399.1"/>
    <property type="molecule type" value="Genomic_DNA"/>
</dbReference>
<dbReference type="AlphaFoldDB" id="A0A5J4YFX0"/>
<accession>A0A5J4YFX0</accession>
<comment type="subcellular location">
    <subcellularLocation>
        <location evidence="1">Membrane</location>
        <topology evidence="1">Multi-pass membrane protein</topology>
    </subcellularLocation>
</comment>
<evidence type="ECO:0000313" key="8">
    <source>
        <dbReference type="EMBL" id="KAA8490399.1"/>
    </source>
</evidence>
<keyword evidence="5 7" id="KW-1133">Transmembrane helix</keyword>
<comment type="caution">
    <text evidence="8">The sequence shown here is derived from an EMBL/GenBank/DDBJ whole genome shotgun (WGS) entry which is preliminary data.</text>
</comment>
<gene>
    <name evidence="8" type="ORF">FVE85_8913</name>
</gene>
<feature type="transmembrane region" description="Helical" evidence="7">
    <location>
        <begin position="284"/>
        <end position="299"/>
    </location>
</feature>
<evidence type="ECO:0000256" key="4">
    <source>
        <dbReference type="ARBA" id="ARBA00022729"/>
    </source>
</evidence>
<feature type="transmembrane region" description="Helical" evidence="7">
    <location>
        <begin position="498"/>
        <end position="519"/>
    </location>
</feature>
<keyword evidence="9" id="KW-1185">Reference proteome</keyword>
<evidence type="ECO:0000256" key="1">
    <source>
        <dbReference type="ARBA" id="ARBA00004141"/>
    </source>
</evidence>
<dbReference type="Proteomes" id="UP000324585">
    <property type="component" value="Unassembled WGS sequence"/>
</dbReference>
<evidence type="ECO:0000313" key="9">
    <source>
        <dbReference type="Proteomes" id="UP000324585"/>
    </source>
</evidence>